<dbReference type="SMART" id="SM01321">
    <property type="entry name" value="Y1_Tnp"/>
    <property type="match status" value="1"/>
</dbReference>
<comment type="caution">
    <text evidence="2">The sequence shown here is derived from an EMBL/GenBank/DDBJ whole genome shotgun (WGS) entry which is preliminary data.</text>
</comment>
<dbReference type="NCBIfam" id="NF033573">
    <property type="entry name" value="transpos_IS200"/>
    <property type="match status" value="1"/>
</dbReference>
<dbReference type="Proteomes" id="UP001595850">
    <property type="component" value="Unassembled WGS sequence"/>
</dbReference>
<evidence type="ECO:0000313" key="2">
    <source>
        <dbReference type="EMBL" id="MFC4062568.1"/>
    </source>
</evidence>
<dbReference type="PANTHER" id="PTHR33360:SF2">
    <property type="entry name" value="TRANSPOSASE FOR INSERTION SEQUENCE ELEMENT IS200"/>
    <property type="match status" value="1"/>
</dbReference>
<protein>
    <submittedName>
        <fullName evidence="2">IS200/IS605 family transposase</fullName>
    </submittedName>
</protein>
<proteinExistence type="predicted"/>
<reference evidence="3" key="1">
    <citation type="journal article" date="2019" name="Int. J. Syst. Evol. Microbiol.">
        <title>The Global Catalogue of Microorganisms (GCM) 10K type strain sequencing project: providing services to taxonomists for standard genome sequencing and annotation.</title>
        <authorList>
            <consortium name="The Broad Institute Genomics Platform"/>
            <consortium name="The Broad Institute Genome Sequencing Center for Infectious Disease"/>
            <person name="Wu L."/>
            <person name="Ma J."/>
        </authorList>
    </citation>
    <scope>NUCLEOTIDE SEQUENCE [LARGE SCALE GENOMIC DNA]</scope>
    <source>
        <strain evidence="3">TBRC 4489</strain>
    </source>
</reference>
<gene>
    <name evidence="2" type="primary">tnpA</name>
    <name evidence="2" type="ORF">ACFOWE_30070</name>
</gene>
<keyword evidence="3" id="KW-1185">Reference proteome</keyword>
<dbReference type="PANTHER" id="PTHR33360">
    <property type="entry name" value="TRANSPOSASE FOR INSERTION SEQUENCE ELEMENT IS200"/>
    <property type="match status" value="1"/>
</dbReference>
<feature type="domain" description="Transposase IS200-like" evidence="1">
    <location>
        <begin position="17"/>
        <end position="129"/>
    </location>
</feature>
<sequence>MTRQVRASPGAAYDLGYYGAWCPEYRRPVLGGRVKDRPEESIRTKADEHGWEIAALEVMPDHVHLLVNPHPKNPPSYVADQFKGFTSHHLCAEFGHLRSQLPTLWSRSSFVATVGAVSDETVQRSIETRYERPEGGGRA</sequence>
<evidence type="ECO:0000259" key="1">
    <source>
        <dbReference type="SMART" id="SM01321"/>
    </source>
</evidence>
<dbReference type="RefSeq" id="WP_377293793.1">
    <property type="nucleotide sequence ID" value="NZ_JBHSBM010000047.1"/>
</dbReference>
<dbReference type="InterPro" id="IPR036515">
    <property type="entry name" value="Transposase_17_sf"/>
</dbReference>
<dbReference type="Pfam" id="PF01797">
    <property type="entry name" value="Y1_Tnp"/>
    <property type="match status" value="1"/>
</dbReference>
<name>A0ABV8IEC6_9ACTN</name>
<dbReference type="Gene3D" id="3.30.70.1290">
    <property type="entry name" value="Transposase IS200-like"/>
    <property type="match status" value="1"/>
</dbReference>
<dbReference type="SUPFAM" id="SSF143422">
    <property type="entry name" value="Transposase IS200-like"/>
    <property type="match status" value="1"/>
</dbReference>
<dbReference type="EMBL" id="JBHSBM010000047">
    <property type="protein sequence ID" value="MFC4062568.1"/>
    <property type="molecule type" value="Genomic_DNA"/>
</dbReference>
<evidence type="ECO:0000313" key="3">
    <source>
        <dbReference type="Proteomes" id="UP001595850"/>
    </source>
</evidence>
<organism evidence="2 3">
    <name type="scientific">Planomonospora corallina</name>
    <dbReference type="NCBI Taxonomy" id="1806052"/>
    <lineage>
        <taxon>Bacteria</taxon>
        <taxon>Bacillati</taxon>
        <taxon>Actinomycetota</taxon>
        <taxon>Actinomycetes</taxon>
        <taxon>Streptosporangiales</taxon>
        <taxon>Streptosporangiaceae</taxon>
        <taxon>Planomonospora</taxon>
    </lineage>
</organism>
<dbReference type="InterPro" id="IPR002686">
    <property type="entry name" value="Transposase_17"/>
</dbReference>
<accession>A0ABV8IEC6</accession>